<sequence length="88" mass="9776">MGRIPLCSADGLKRGAWTAEEDQKLIAYIQKHGEGGWRSLPKKAGLRRCGKSCRLRWVNCLKPGVKRGDFTSDEAQTIIELHAALGNR</sequence>
<evidence type="ECO:0000313" key="8">
    <source>
        <dbReference type="RefSeq" id="XP_022736274.1"/>
    </source>
</evidence>
<evidence type="ECO:0000256" key="2">
    <source>
        <dbReference type="ARBA" id="ARBA00022737"/>
    </source>
</evidence>
<dbReference type="InterPro" id="IPR001005">
    <property type="entry name" value="SANT/Myb"/>
</dbReference>
<comment type="subcellular location">
    <subcellularLocation>
        <location evidence="1">Nucleus</location>
    </subcellularLocation>
</comment>
<keyword evidence="2" id="KW-0677">Repeat</keyword>
<keyword evidence="3" id="KW-0238">DNA-binding</keyword>
<dbReference type="GeneID" id="111289464"/>
<proteinExistence type="predicted"/>
<feature type="domain" description="HTH myb-type" evidence="6">
    <location>
        <begin position="9"/>
        <end position="65"/>
    </location>
</feature>
<evidence type="ECO:0000259" key="6">
    <source>
        <dbReference type="PROSITE" id="PS51294"/>
    </source>
</evidence>
<keyword evidence="7" id="KW-1185">Reference proteome</keyword>
<gene>
    <name evidence="8" type="primary">LOC111289464</name>
</gene>
<dbReference type="KEGG" id="dzi:111289464"/>
<evidence type="ECO:0000256" key="4">
    <source>
        <dbReference type="ARBA" id="ARBA00023242"/>
    </source>
</evidence>
<name>A0A6P5Y742_DURZI</name>
<evidence type="ECO:0000259" key="5">
    <source>
        <dbReference type="PROSITE" id="PS50090"/>
    </source>
</evidence>
<dbReference type="Gene3D" id="1.10.10.60">
    <property type="entry name" value="Homeodomain-like"/>
    <property type="match status" value="1"/>
</dbReference>
<dbReference type="GO" id="GO:0003677">
    <property type="term" value="F:DNA binding"/>
    <property type="evidence" value="ECO:0007669"/>
    <property type="project" value="UniProtKB-KW"/>
</dbReference>
<dbReference type="RefSeq" id="XP_022736274.1">
    <property type="nucleotide sequence ID" value="XM_022880539.1"/>
</dbReference>
<dbReference type="PANTHER" id="PTHR47999:SF127">
    <property type="entry name" value="TRANSCRIPTION FACTOR MYB8-RELATED"/>
    <property type="match status" value="1"/>
</dbReference>
<organism evidence="7 8">
    <name type="scientific">Durio zibethinus</name>
    <name type="common">Durian</name>
    <dbReference type="NCBI Taxonomy" id="66656"/>
    <lineage>
        <taxon>Eukaryota</taxon>
        <taxon>Viridiplantae</taxon>
        <taxon>Streptophyta</taxon>
        <taxon>Embryophyta</taxon>
        <taxon>Tracheophyta</taxon>
        <taxon>Spermatophyta</taxon>
        <taxon>Magnoliopsida</taxon>
        <taxon>eudicotyledons</taxon>
        <taxon>Gunneridae</taxon>
        <taxon>Pentapetalae</taxon>
        <taxon>rosids</taxon>
        <taxon>malvids</taxon>
        <taxon>Malvales</taxon>
        <taxon>Malvaceae</taxon>
        <taxon>Helicteroideae</taxon>
        <taxon>Durio</taxon>
    </lineage>
</organism>
<reference evidence="8" key="1">
    <citation type="submission" date="2025-08" db="UniProtKB">
        <authorList>
            <consortium name="RefSeq"/>
        </authorList>
    </citation>
    <scope>IDENTIFICATION</scope>
    <source>
        <tissue evidence="8">Fruit stalk</tissue>
    </source>
</reference>
<dbReference type="SUPFAM" id="SSF46689">
    <property type="entry name" value="Homeodomain-like"/>
    <property type="match status" value="1"/>
</dbReference>
<dbReference type="PROSITE" id="PS51294">
    <property type="entry name" value="HTH_MYB"/>
    <property type="match status" value="1"/>
</dbReference>
<evidence type="ECO:0000256" key="3">
    <source>
        <dbReference type="ARBA" id="ARBA00023125"/>
    </source>
</evidence>
<dbReference type="SMART" id="SM00717">
    <property type="entry name" value="SANT"/>
    <property type="match status" value="1"/>
</dbReference>
<dbReference type="OrthoDB" id="2143914at2759"/>
<dbReference type="InterPro" id="IPR009057">
    <property type="entry name" value="Homeodomain-like_sf"/>
</dbReference>
<dbReference type="PROSITE" id="PS50090">
    <property type="entry name" value="MYB_LIKE"/>
    <property type="match status" value="1"/>
</dbReference>
<evidence type="ECO:0000313" key="7">
    <source>
        <dbReference type="Proteomes" id="UP000515121"/>
    </source>
</evidence>
<dbReference type="AlphaFoldDB" id="A0A6P5Y742"/>
<dbReference type="InterPro" id="IPR015495">
    <property type="entry name" value="Myb_TF_plants"/>
</dbReference>
<dbReference type="FunFam" id="1.10.10.60:FF:000001">
    <property type="entry name" value="MYB-related transcription factor"/>
    <property type="match status" value="1"/>
</dbReference>
<protein>
    <submittedName>
        <fullName evidence="8">Transcription factor MYB122-like</fullName>
    </submittedName>
</protein>
<dbReference type="InterPro" id="IPR017930">
    <property type="entry name" value="Myb_dom"/>
</dbReference>
<dbReference type="PANTHER" id="PTHR47999">
    <property type="entry name" value="TRANSCRIPTION FACTOR MYB8-RELATED-RELATED"/>
    <property type="match status" value="1"/>
</dbReference>
<dbReference type="Proteomes" id="UP000515121">
    <property type="component" value="Unplaced"/>
</dbReference>
<dbReference type="GO" id="GO:0005634">
    <property type="term" value="C:nucleus"/>
    <property type="evidence" value="ECO:0007669"/>
    <property type="project" value="UniProtKB-SubCell"/>
</dbReference>
<accession>A0A6P5Y742</accession>
<dbReference type="Pfam" id="PF00249">
    <property type="entry name" value="Myb_DNA-binding"/>
    <property type="match status" value="1"/>
</dbReference>
<evidence type="ECO:0000256" key="1">
    <source>
        <dbReference type="ARBA" id="ARBA00004123"/>
    </source>
</evidence>
<dbReference type="CDD" id="cd00167">
    <property type="entry name" value="SANT"/>
    <property type="match status" value="1"/>
</dbReference>
<feature type="domain" description="Myb-like" evidence="5">
    <location>
        <begin position="9"/>
        <end position="61"/>
    </location>
</feature>
<keyword evidence="4" id="KW-0539">Nucleus</keyword>